<dbReference type="InterPro" id="IPR052179">
    <property type="entry name" value="DD-CPase-like"/>
</dbReference>
<organism evidence="2 3">
    <name type="scientific">Candidatus Faecenecus gallistercoris</name>
    <dbReference type="NCBI Taxonomy" id="2840793"/>
    <lineage>
        <taxon>Bacteria</taxon>
        <taxon>Bacillati</taxon>
        <taxon>Bacillota</taxon>
        <taxon>Bacillota incertae sedis</taxon>
        <taxon>Candidatus Faecenecus</taxon>
    </lineage>
</organism>
<feature type="domain" description="D-alanyl-D-alanine carboxypeptidase-like core" evidence="1">
    <location>
        <begin position="169"/>
        <end position="286"/>
    </location>
</feature>
<keyword evidence="2" id="KW-0121">Carboxypeptidase</keyword>
<dbReference type="CDD" id="cd14852">
    <property type="entry name" value="LD-carboxypeptidase"/>
    <property type="match status" value="1"/>
</dbReference>
<name>A0A9D0Z028_9FIRM</name>
<evidence type="ECO:0000313" key="2">
    <source>
        <dbReference type="EMBL" id="HIQ65078.1"/>
    </source>
</evidence>
<comment type="caution">
    <text evidence="2">The sequence shown here is derived from an EMBL/GenBank/DDBJ whole genome shotgun (WGS) entry which is preliminary data.</text>
</comment>
<reference evidence="2" key="1">
    <citation type="submission" date="2020-10" db="EMBL/GenBank/DDBJ databases">
        <authorList>
            <person name="Gilroy R."/>
        </authorList>
    </citation>
    <scope>NUCLEOTIDE SEQUENCE</scope>
    <source>
        <strain evidence="2">CHK165-10780</strain>
    </source>
</reference>
<proteinExistence type="predicted"/>
<dbReference type="SUPFAM" id="SSF55166">
    <property type="entry name" value="Hedgehog/DD-peptidase"/>
    <property type="match status" value="1"/>
</dbReference>
<protein>
    <submittedName>
        <fullName evidence="2">D-alanyl-D-alanine carboxypeptidase family protein</fullName>
    </submittedName>
</protein>
<dbReference type="PANTHER" id="PTHR34385">
    <property type="entry name" value="D-ALANYL-D-ALANINE CARBOXYPEPTIDASE"/>
    <property type="match status" value="1"/>
</dbReference>
<dbReference type="Proteomes" id="UP000886725">
    <property type="component" value="Unassembled WGS sequence"/>
</dbReference>
<dbReference type="Gene3D" id="2.60.40.10">
    <property type="entry name" value="Immunoglobulins"/>
    <property type="match status" value="1"/>
</dbReference>
<sequence>MPLEDGKIYHAGTYEGYFSFRGKEKNISVVVIDDVAPSIEGVQDITVYKDETVDLLKDITVTDNSHDEVETSVSGDYDLSAAGEYALSYVAKDASGNEATENFKLIVKEKENPATEVPSSGESQIVGTTSKGYTIEQINGLYYIDGVLIANKSYALPSSYNPGGLLDSFQNAFSTMQSAAANEGISLSVISGYRSYSRQNTIYNNYVSRDGKAKADTYSARAGHSEHQTGLAADINSLSQSFKNTKEGQWLNEHCSEYGFIIRYPEGKESITGYIFEPWHIRYVGKELASALYNNGDWITLEEYFGITSQYS</sequence>
<keyword evidence="2" id="KW-0645">Protease</keyword>
<dbReference type="GO" id="GO:0004180">
    <property type="term" value="F:carboxypeptidase activity"/>
    <property type="evidence" value="ECO:0007669"/>
    <property type="project" value="UniProtKB-KW"/>
</dbReference>
<dbReference type="InterPro" id="IPR003709">
    <property type="entry name" value="VanY-like_core_dom"/>
</dbReference>
<dbReference type="InterPro" id="IPR009045">
    <property type="entry name" value="Zn_M74/Hedgehog-like"/>
</dbReference>
<dbReference type="PANTHER" id="PTHR34385:SF1">
    <property type="entry name" value="PEPTIDOGLYCAN L-ALANYL-D-GLUTAMATE ENDOPEPTIDASE CWLK"/>
    <property type="match status" value="1"/>
</dbReference>
<dbReference type="InterPro" id="IPR013783">
    <property type="entry name" value="Ig-like_fold"/>
</dbReference>
<dbReference type="Pfam" id="PF02557">
    <property type="entry name" value="VanY"/>
    <property type="match status" value="1"/>
</dbReference>
<dbReference type="InterPro" id="IPR058193">
    <property type="entry name" value="VanY/YodJ_core_dom"/>
</dbReference>
<gene>
    <name evidence="2" type="ORF">IAC85_04990</name>
</gene>
<dbReference type="GO" id="GO:0006508">
    <property type="term" value="P:proteolysis"/>
    <property type="evidence" value="ECO:0007669"/>
    <property type="project" value="InterPro"/>
</dbReference>
<evidence type="ECO:0000259" key="1">
    <source>
        <dbReference type="Pfam" id="PF02557"/>
    </source>
</evidence>
<reference evidence="2" key="2">
    <citation type="journal article" date="2021" name="PeerJ">
        <title>Extensive microbial diversity within the chicken gut microbiome revealed by metagenomics and culture.</title>
        <authorList>
            <person name="Gilroy R."/>
            <person name="Ravi A."/>
            <person name="Getino M."/>
            <person name="Pursley I."/>
            <person name="Horton D.L."/>
            <person name="Alikhan N.F."/>
            <person name="Baker D."/>
            <person name="Gharbi K."/>
            <person name="Hall N."/>
            <person name="Watson M."/>
            <person name="Adriaenssens E.M."/>
            <person name="Foster-Nyarko E."/>
            <person name="Jarju S."/>
            <person name="Secka A."/>
            <person name="Antonio M."/>
            <person name="Oren A."/>
            <person name="Chaudhuri R.R."/>
            <person name="La Ragione R."/>
            <person name="Hildebrand F."/>
            <person name="Pallen M.J."/>
        </authorList>
    </citation>
    <scope>NUCLEOTIDE SEQUENCE</scope>
    <source>
        <strain evidence="2">CHK165-10780</strain>
    </source>
</reference>
<accession>A0A9D0Z028</accession>
<dbReference type="Gene3D" id="3.30.1380.10">
    <property type="match status" value="1"/>
</dbReference>
<dbReference type="AlphaFoldDB" id="A0A9D0Z028"/>
<evidence type="ECO:0000313" key="3">
    <source>
        <dbReference type="Proteomes" id="UP000886725"/>
    </source>
</evidence>
<dbReference type="EMBL" id="DVFU01000096">
    <property type="protein sequence ID" value="HIQ65078.1"/>
    <property type="molecule type" value="Genomic_DNA"/>
</dbReference>
<keyword evidence="2" id="KW-0378">Hydrolase</keyword>